<evidence type="ECO:0000256" key="8">
    <source>
        <dbReference type="ARBA" id="ARBA00023012"/>
    </source>
</evidence>
<dbReference type="SUPFAM" id="SSF55874">
    <property type="entry name" value="ATPase domain of HSP90 chaperone/DNA topoisomerase II/histidine kinase"/>
    <property type="match status" value="1"/>
</dbReference>
<dbReference type="GO" id="GO:0000155">
    <property type="term" value="F:phosphorelay sensor kinase activity"/>
    <property type="evidence" value="ECO:0007669"/>
    <property type="project" value="InterPro"/>
</dbReference>
<keyword evidence="5" id="KW-0547">Nucleotide-binding</keyword>
<dbReference type="InterPro" id="IPR036890">
    <property type="entry name" value="HATPase_C_sf"/>
</dbReference>
<dbReference type="InterPro" id="IPR003594">
    <property type="entry name" value="HATPase_dom"/>
</dbReference>
<gene>
    <name evidence="12" type="ORF">FM114_04250</name>
</gene>
<evidence type="ECO:0000256" key="6">
    <source>
        <dbReference type="ARBA" id="ARBA00022777"/>
    </source>
</evidence>
<feature type="domain" description="Histidine kinase/HSP90-like ATPase" evidence="10">
    <location>
        <begin position="326"/>
        <end position="414"/>
    </location>
</feature>
<feature type="transmembrane region" description="Helical" evidence="9">
    <location>
        <begin position="155"/>
        <end position="181"/>
    </location>
</feature>
<evidence type="ECO:0000256" key="3">
    <source>
        <dbReference type="ARBA" id="ARBA00022553"/>
    </source>
</evidence>
<organism evidence="12 13">
    <name type="scientific">Luteococcus japonicus LSP_Lj1</name>
    <dbReference type="NCBI Taxonomy" id="1255658"/>
    <lineage>
        <taxon>Bacteria</taxon>
        <taxon>Bacillati</taxon>
        <taxon>Actinomycetota</taxon>
        <taxon>Actinomycetes</taxon>
        <taxon>Propionibacteriales</taxon>
        <taxon>Propionibacteriaceae</taxon>
        <taxon>Luteococcus</taxon>
    </lineage>
</organism>
<dbReference type="Proteomes" id="UP000188342">
    <property type="component" value="Unassembled WGS sequence"/>
</dbReference>
<dbReference type="AlphaFoldDB" id="A0A1R4IX26"/>
<dbReference type="Gene3D" id="1.20.5.1930">
    <property type="match status" value="1"/>
</dbReference>
<dbReference type="EMBL" id="FUKQ01000014">
    <property type="protein sequence ID" value="SJN24410.1"/>
    <property type="molecule type" value="Genomic_DNA"/>
</dbReference>
<evidence type="ECO:0000256" key="2">
    <source>
        <dbReference type="ARBA" id="ARBA00012438"/>
    </source>
</evidence>
<evidence type="ECO:0000256" key="7">
    <source>
        <dbReference type="ARBA" id="ARBA00022840"/>
    </source>
</evidence>
<dbReference type="STRING" id="1255658.FM114_04250"/>
<keyword evidence="7" id="KW-0067">ATP-binding</keyword>
<keyword evidence="9" id="KW-0472">Membrane</keyword>
<dbReference type="PANTHER" id="PTHR24421">
    <property type="entry name" value="NITRATE/NITRITE SENSOR PROTEIN NARX-RELATED"/>
    <property type="match status" value="1"/>
</dbReference>
<evidence type="ECO:0000313" key="12">
    <source>
        <dbReference type="EMBL" id="SJN24410.1"/>
    </source>
</evidence>
<dbReference type="Pfam" id="PF07730">
    <property type="entry name" value="HisKA_3"/>
    <property type="match status" value="1"/>
</dbReference>
<dbReference type="InterPro" id="IPR050482">
    <property type="entry name" value="Sensor_HK_TwoCompSys"/>
</dbReference>
<keyword evidence="3" id="KW-0597">Phosphoprotein</keyword>
<feature type="domain" description="Signal transduction histidine kinase subgroup 3 dimerisation and phosphoacceptor" evidence="11">
    <location>
        <begin position="214"/>
        <end position="278"/>
    </location>
</feature>
<dbReference type="Gene3D" id="3.30.565.10">
    <property type="entry name" value="Histidine kinase-like ATPase, C-terminal domain"/>
    <property type="match status" value="1"/>
</dbReference>
<accession>A0A1R4IX26</accession>
<keyword evidence="8" id="KW-0902">Two-component regulatory system</keyword>
<dbReference type="RefSeq" id="WP_179110596.1">
    <property type="nucleotide sequence ID" value="NZ_FUKQ01000014.1"/>
</dbReference>
<evidence type="ECO:0000256" key="1">
    <source>
        <dbReference type="ARBA" id="ARBA00000085"/>
    </source>
</evidence>
<evidence type="ECO:0000259" key="10">
    <source>
        <dbReference type="Pfam" id="PF02518"/>
    </source>
</evidence>
<feature type="transmembrane region" description="Helical" evidence="9">
    <location>
        <begin position="116"/>
        <end position="135"/>
    </location>
</feature>
<evidence type="ECO:0000313" key="13">
    <source>
        <dbReference type="Proteomes" id="UP000188342"/>
    </source>
</evidence>
<proteinExistence type="predicted"/>
<dbReference type="GO" id="GO:0016020">
    <property type="term" value="C:membrane"/>
    <property type="evidence" value="ECO:0007669"/>
    <property type="project" value="InterPro"/>
</dbReference>
<dbReference type="Pfam" id="PF02518">
    <property type="entry name" value="HATPase_c"/>
    <property type="match status" value="1"/>
</dbReference>
<evidence type="ECO:0000256" key="5">
    <source>
        <dbReference type="ARBA" id="ARBA00022741"/>
    </source>
</evidence>
<reference evidence="12 13" key="1">
    <citation type="submission" date="2017-02" db="EMBL/GenBank/DDBJ databases">
        <authorList>
            <person name="Peterson S.W."/>
        </authorList>
    </citation>
    <scope>NUCLEOTIDE SEQUENCE [LARGE SCALE GENOMIC DNA]</scope>
    <source>
        <strain evidence="12 13">LSP_Lj1</strain>
    </source>
</reference>
<keyword evidence="4" id="KW-0808">Transferase</keyword>
<sequence>MNDSPAAISPVRRVPGIAWAAVIAACYGLVTMAATAWSSGFPDPLDLRSLGEAALVAVVVLAAFLALMRWPVACFLVVCVAVFQLRFMNLPVGFGVETMLIPAGYHLGRRTRTWPAVILAMVATVVGVAASAVQYRTQLTATGMDGVTLPQDMHYSASIILGFFTGHLHDVLLPVLAGIVVKRQLVRAEAVQARAVEARAEADAALVAALRADRERLARELHDLAAHHSTAAVITAKAARKVNTQDPATAGDLIDDVVTETQAAQSSLRQMVRVLHDPDDVVPLQPQPRLDEIASLVRRARRINRDIVLEADGLTQIPASDSTALAAVRIVQESLTNTHRHAPGAPVTVSVERDGDWLLVEVANGRSSRLVDDAGLGMGQGIAGMRQRADLLGGSLEAGPHGRGWQVSAELPLNPVEESL</sequence>
<keyword evidence="6 12" id="KW-0418">Kinase</keyword>
<keyword evidence="9" id="KW-1133">Transmembrane helix</keyword>
<dbReference type="GO" id="GO:0046983">
    <property type="term" value="F:protein dimerization activity"/>
    <property type="evidence" value="ECO:0007669"/>
    <property type="project" value="InterPro"/>
</dbReference>
<comment type="catalytic activity">
    <reaction evidence="1">
        <text>ATP + protein L-histidine = ADP + protein N-phospho-L-histidine.</text>
        <dbReference type="EC" id="2.7.13.3"/>
    </reaction>
</comment>
<name>A0A1R4IX26_9ACTN</name>
<keyword evidence="9" id="KW-0812">Transmembrane</keyword>
<dbReference type="EC" id="2.7.13.3" evidence="2"/>
<dbReference type="PANTHER" id="PTHR24421:SF10">
    <property type="entry name" value="NITRATE_NITRITE SENSOR PROTEIN NARQ"/>
    <property type="match status" value="1"/>
</dbReference>
<protein>
    <recommendedName>
        <fullName evidence="2">histidine kinase</fullName>
        <ecNumber evidence="2">2.7.13.3</ecNumber>
    </recommendedName>
</protein>
<dbReference type="CDD" id="cd16917">
    <property type="entry name" value="HATPase_UhpB-NarQ-NarX-like"/>
    <property type="match status" value="1"/>
</dbReference>
<evidence type="ECO:0000256" key="9">
    <source>
        <dbReference type="SAM" id="Phobius"/>
    </source>
</evidence>
<keyword evidence="13" id="KW-1185">Reference proteome</keyword>
<evidence type="ECO:0000259" key="11">
    <source>
        <dbReference type="Pfam" id="PF07730"/>
    </source>
</evidence>
<evidence type="ECO:0000256" key="4">
    <source>
        <dbReference type="ARBA" id="ARBA00022679"/>
    </source>
</evidence>
<dbReference type="GO" id="GO:0005524">
    <property type="term" value="F:ATP binding"/>
    <property type="evidence" value="ECO:0007669"/>
    <property type="project" value="UniProtKB-KW"/>
</dbReference>
<feature type="transmembrane region" description="Helical" evidence="9">
    <location>
        <begin position="17"/>
        <end position="37"/>
    </location>
</feature>
<dbReference type="InterPro" id="IPR011712">
    <property type="entry name" value="Sig_transdc_His_kin_sub3_dim/P"/>
</dbReference>